<evidence type="ECO:0000256" key="1">
    <source>
        <dbReference type="ARBA" id="ARBA00004613"/>
    </source>
</evidence>
<name>A0A5P8I0V8_CONMA</name>
<dbReference type="EMBL" id="MN517438">
    <property type="protein sequence ID" value="QFQ61121.1"/>
    <property type="molecule type" value="mRNA"/>
</dbReference>
<dbReference type="Pfam" id="PF16981">
    <property type="entry name" value="Chi-conotoxin"/>
    <property type="match status" value="1"/>
</dbReference>
<evidence type="ECO:0000256" key="3">
    <source>
        <dbReference type="ARBA" id="ARBA00022656"/>
    </source>
</evidence>
<proteinExistence type="evidence at transcript level"/>
<evidence type="ECO:0000256" key="5">
    <source>
        <dbReference type="RuleBase" id="RU367125"/>
    </source>
</evidence>
<feature type="chain" id="PRO_5028506298" description="Conotoxin" evidence="5">
    <location>
        <begin position="20"/>
        <end position="80"/>
    </location>
</feature>
<sequence length="80" mass="8757">MLCLPVFIILLLLASSAAPNPLETRIQSDLIRADLEDADTQPDERIFSSMTEYVSKVIPDLADAIIPFITDLVNGAEVVK</sequence>
<evidence type="ECO:0000256" key="4">
    <source>
        <dbReference type="ARBA" id="ARBA00022729"/>
    </source>
</evidence>
<organism evidence="6">
    <name type="scientific">Conus magus</name>
    <name type="common">Magical cone</name>
    <dbReference type="NCBI Taxonomy" id="6492"/>
    <lineage>
        <taxon>Eukaryota</taxon>
        <taxon>Metazoa</taxon>
        <taxon>Spiralia</taxon>
        <taxon>Lophotrochozoa</taxon>
        <taxon>Mollusca</taxon>
        <taxon>Gastropoda</taxon>
        <taxon>Caenogastropoda</taxon>
        <taxon>Neogastropoda</taxon>
        <taxon>Conoidea</taxon>
        <taxon>Conidae</taxon>
        <taxon>Conus</taxon>
        <taxon>Pionoconus</taxon>
    </lineage>
</organism>
<dbReference type="InterPro" id="IPR031565">
    <property type="entry name" value="T-conotoxin"/>
</dbReference>
<keyword evidence="4 5" id="KW-0732">Signal</keyword>
<keyword evidence="3 5" id="KW-0800">Toxin</keyword>
<accession>A0A5P8I0V8</accession>
<keyword evidence="2 5" id="KW-0964">Secreted</keyword>
<protein>
    <recommendedName>
        <fullName evidence="5">Conotoxin</fullName>
    </recommendedName>
</protein>
<dbReference type="GO" id="GO:0005576">
    <property type="term" value="C:extracellular region"/>
    <property type="evidence" value="ECO:0007669"/>
    <property type="project" value="UniProtKB-SubCell"/>
</dbReference>
<comment type="subcellular location">
    <subcellularLocation>
        <location evidence="1 5">Secreted</location>
    </subcellularLocation>
</comment>
<reference evidence="6" key="1">
    <citation type="journal article" date="2019" name="Mar. Drugs">
        <title>Conotoxin diversity in the venom gland transcriptome of the Magician's Cone, Pionoconus magus.</title>
        <authorList>
            <person name="Pardos-Blas J.R."/>
            <person name="Irisarri I."/>
            <person name="Abalde S."/>
            <person name="Tenorio M.J."/>
            <person name="Zardoya R."/>
        </authorList>
    </citation>
    <scope>NUCLEOTIDE SEQUENCE</scope>
    <source>
        <tissue evidence="6">Venom gland</tissue>
    </source>
</reference>
<comment type="similarity">
    <text evidence="5">Belongs to the conotoxin T superfamily.</text>
</comment>
<dbReference type="GO" id="GO:0090729">
    <property type="term" value="F:toxin activity"/>
    <property type="evidence" value="ECO:0007669"/>
    <property type="project" value="UniProtKB-UniRule"/>
</dbReference>
<evidence type="ECO:0000313" key="6">
    <source>
        <dbReference type="EMBL" id="QFQ61121.1"/>
    </source>
</evidence>
<dbReference type="AlphaFoldDB" id="A0A5P8I0V8"/>
<evidence type="ECO:0000256" key="2">
    <source>
        <dbReference type="ARBA" id="ARBA00022525"/>
    </source>
</evidence>
<feature type="signal peptide" evidence="5">
    <location>
        <begin position="1"/>
        <end position="19"/>
    </location>
</feature>